<evidence type="ECO:0000256" key="1">
    <source>
        <dbReference type="SAM" id="MobiDB-lite"/>
    </source>
</evidence>
<protein>
    <submittedName>
        <fullName evidence="2">Uncharacterized protein</fullName>
    </submittedName>
</protein>
<proteinExistence type="predicted"/>
<sequence length="84" mass="9472">METVCHFDKLGTCKPTFFWIGLGPQSKSRLASKTTFGLDFLCSDFGLEPNPDWTPNPNPDWTPNPNPDWTPNPNPDWTPNPNPD</sequence>
<feature type="compositionally biased region" description="Pro residues" evidence="1">
    <location>
        <begin position="52"/>
        <end position="84"/>
    </location>
</feature>
<organism evidence="2 3">
    <name type="scientific">Daphnia magna</name>
    <dbReference type="NCBI Taxonomy" id="35525"/>
    <lineage>
        <taxon>Eukaryota</taxon>
        <taxon>Metazoa</taxon>
        <taxon>Ecdysozoa</taxon>
        <taxon>Arthropoda</taxon>
        <taxon>Crustacea</taxon>
        <taxon>Branchiopoda</taxon>
        <taxon>Diplostraca</taxon>
        <taxon>Cladocera</taxon>
        <taxon>Anomopoda</taxon>
        <taxon>Daphniidae</taxon>
        <taxon>Daphnia</taxon>
    </lineage>
</organism>
<reference evidence="2 3" key="1">
    <citation type="submission" date="2016-03" db="EMBL/GenBank/DDBJ databases">
        <title>EvidentialGene: Evidence-directed Construction of Genes on Genomes.</title>
        <authorList>
            <person name="Gilbert D.G."/>
            <person name="Choi J.-H."/>
            <person name="Mockaitis K."/>
            <person name="Colbourne J."/>
            <person name="Pfrender M."/>
        </authorList>
    </citation>
    <scope>NUCLEOTIDE SEQUENCE [LARGE SCALE GENOMIC DNA]</scope>
    <source>
        <strain evidence="2 3">Xinb3</strain>
        <tissue evidence="2">Complete organism</tissue>
    </source>
</reference>
<dbReference type="EMBL" id="LRGB01001315">
    <property type="protein sequence ID" value="KZS13013.1"/>
    <property type="molecule type" value="Genomic_DNA"/>
</dbReference>
<feature type="region of interest" description="Disordered" evidence="1">
    <location>
        <begin position="47"/>
        <end position="84"/>
    </location>
</feature>
<dbReference type="AlphaFoldDB" id="A0A164W783"/>
<keyword evidence="3" id="KW-1185">Reference proteome</keyword>
<evidence type="ECO:0000313" key="2">
    <source>
        <dbReference type="EMBL" id="KZS13013.1"/>
    </source>
</evidence>
<name>A0A164W783_9CRUS</name>
<accession>A0A164W783</accession>
<dbReference type="Proteomes" id="UP000076858">
    <property type="component" value="Unassembled WGS sequence"/>
</dbReference>
<comment type="caution">
    <text evidence="2">The sequence shown here is derived from an EMBL/GenBank/DDBJ whole genome shotgun (WGS) entry which is preliminary data.</text>
</comment>
<gene>
    <name evidence="2" type="ORF">APZ42_021963</name>
</gene>
<evidence type="ECO:0000313" key="3">
    <source>
        <dbReference type="Proteomes" id="UP000076858"/>
    </source>
</evidence>